<dbReference type="Proteomes" id="UP000762676">
    <property type="component" value="Unassembled WGS sequence"/>
</dbReference>
<name>A0AAV4JBN8_9GAST</name>
<reference evidence="2 3" key="1">
    <citation type="journal article" date="2021" name="Elife">
        <title>Chloroplast acquisition without the gene transfer in kleptoplastic sea slugs, Plakobranchus ocellatus.</title>
        <authorList>
            <person name="Maeda T."/>
            <person name="Takahashi S."/>
            <person name="Yoshida T."/>
            <person name="Shimamura S."/>
            <person name="Takaki Y."/>
            <person name="Nagai Y."/>
            <person name="Toyoda A."/>
            <person name="Suzuki Y."/>
            <person name="Arimoto A."/>
            <person name="Ishii H."/>
            <person name="Satoh N."/>
            <person name="Nishiyama T."/>
            <person name="Hasebe M."/>
            <person name="Maruyama T."/>
            <person name="Minagawa J."/>
            <person name="Obokata J."/>
            <person name="Shigenobu S."/>
        </authorList>
    </citation>
    <scope>NUCLEOTIDE SEQUENCE [LARGE SCALE GENOMIC DNA]</scope>
</reference>
<organism evidence="2 3">
    <name type="scientific">Elysia marginata</name>
    <dbReference type="NCBI Taxonomy" id="1093978"/>
    <lineage>
        <taxon>Eukaryota</taxon>
        <taxon>Metazoa</taxon>
        <taxon>Spiralia</taxon>
        <taxon>Lophotrochozoa</taxon>
        <taxon>Mollusca</taxon>
        <taxon>Gastropoda</taxon>
        <taxon>Heterobranchia</taxon>
        <taxon>Euthyneura</taxon>
        <taxon>Panpulmonata</taxon>
        <taxon>Sacoglossa</taxon>
        <taxon>Placobranchoidea</taxon>
        <taxon>Plakobranchidae</taxon>
        <taxon>Elysia</taxon>
    </lineage>
</organism>
<proteinExistence type="predicted"/>
<evidence type="ECO:0000256" key="1">
    <source>
        <dbReference type="SAM" id="MobiDB-lite"/>
    </source>
</evidence>
<accession>A0AAV4JBN8</accession>
<dbReference type="AlphaFoldDB" id="A0AAV4JBN8"/>
<keyword evidence="3" id="KW-1185">Reference proteome</keyword>
<comment type="caution">
    <text evidence="2">The sequence shown here is derived from an EMBL/GenBank/DDBJ whole genome shotgun (WGS) entry which is preliminary data.</text>
</comment>
<evidence type="ECO:0000313" key="2">
    <source>
        <dbReference type="EMBL" id="GFS19103.1"/>
    </source>
</evidence>
<gene>
    <name evidence="2" type="ORF">ElyMa_006864800</name>
</gene>
<evidence type="ECO:0000313" key="3">
    <source>
        <dbReference type="Proteomes" id="UP000762676"/>
    </source>
</evidence>
<feature type="region of interest" description="Disordered" evidence="1">
    <location>
        <begin position="67"/>
        <end position="97"/>
    </location>
</feature>
<sequence length="97" mass="11091">MEKNMSIVDQASLLFSRRDTSTLARLCVSNGRESHLKGLLVRRARPRFMSSQTAYLVLQRRLQKRSEDLRLSTNRTKDGGHKPHCMAGKDKGGHKIR</sequence>
<dbReference type="EMBL" id="BMAT01013734">
    <property type="protein sequence ID" value="GFS19103.1"/>
    <property type="molecule type" value="Genomic_DNA"/>
</dbReference>
<protein>
    <submittedName>
        <fullName evidence="2">Uncharacterized protein</fullName>
    </submittedName>
</protein>